<dbReference type="PANTHER" id="PTHR22933">
    <property type="entry name" value="FI18007P1-RELATED"/>
    <property type="match status" value="1"/>
</dbReference>
<reference evidence="4" key="1">
    <citation type="journal article" date="2023" name="IScience">
        <title>Live-bearing cockroach genome reveals convergent evolutionary mechanisms linked to viviparity in insects and beyond.</title>
        <authorList>
            <person name="Fouks B."/>
            <person name="Harrison M.C."/>
            <person name="Mikhailova A.A."/>
            <person name="Marchal E."/>
            <person name="English S."/>
            <person name="Carruthers M."/>
            <person name="Jennings E.C."/>
            <person name="Chiamaka E.L."/>
            <person name="Frigard R.A."/>
            <person name="Pippel M."/>
            <person name="Attardo G.M."/>
            <person name="Benoit J.B."/>
            <person name="Bornberg-Bauer E."/>
            <person name="Tobe S.S."/>
        </authorList>
    </citation>
    <scope>NUCLEOTIDE SEQUENCE</scope>
    <source>
        <strain evidence="4">Stay&amp;Tobe</strain>
    </source>
</reference>
<organism evidence="4 5">
    <name type="scientific">Diploptera punctata</name>
    <name type="common">Pacific beetle cockroach</name>
    <dbReference type="NCBI Taxonomy" id="6984"/>
    <lineage>
        <taxon>Eukaryota</taxon>
        <taxon>Metazoa</taxon>
        <taxon>Ecdysozoa</taxon>
        <taxon>Arthropoda</taxon>
        <taxon>Hexapoda</taxon>
        <taxon>Insecta</taxon>
        <taxon>Pterygota</taxon>
        <taxon>Neoptera</taxon>
        <taxon>Polyneoptera</taxon>
        <taxon>Dictyoptera</taxon>
        <taxon>Blattodea</taxon>
        <taxon>Blaberoidea</taxon>
        <taxon>Blaberidae</taxon>
        <taxon>Diplopterinae</taxon>
        <taxon>Diploptera</taxon>
    </lineage>
</organism>
<feature type="compositionally biased region" description="Low complexity" evidence="1">
    <location>
        <begin position="258"/>
        <end position="271"/>
    </location>
</feature>
<dbReference type="InterPro" id="IPR052976">
    <property type="entry name" value="Scoloptoxin-like"/>
</dbReference>
<evidence type="ECO:0000256" key="2">
    <source>
        <dbReference type="SAM" id="Phobius"/>
    </source>
</evidence>
<dbReference type="PANTHER" id="PTHR22933:SF44">
    <property type="entry name" value="RE15157P"/>
    <property type="match status" value="1"/>
</dbReference>
<protein>
    <recommendedName>
        <fullName evidence="3">Chitin-binding type-2 domain-containing protein</fullName>
    </recommendedName>
</protein>
<comment type="caution">
    <text evidence="4">The sequence shown here is derived from an EMBL/GenBank/DDBJ whole genome shotgun (WGS) entry which is preliminary data.</text>
</comment>
<accession>A0AAD7ZQL3</accession>
<evidence type="ECO:0000313" key="5">
    <source>
        <dbReference type="Proteomes" id="UP001233999"/>
    </source>
</evidence>
<dbReference type="PROSITE" id="PS50940">
    <property type="entry name" value="CHIT_BIND_II"/>
    <property type="match status" value="1"/>
</dbReference>
<feature type="non-terminal residue" evidence="4">
    <location>
        <position position="1"/>
    </location>
</feature>
<evidence type="ECO:0000313" key="4">
    <source>
        <dbReference type="EMBL" id="KAJ9585050.1"/>
    </source>
</evidence>
<dbReference type="Pfam" id="PF01607">
    <property type="entry name" value="CBM_14"/>
    <property type="match status" value="1"/>
</dbReference>
<dbReference type="GO" id="GO:0005576">
    <property type="term" value="C:extracellular region"/>
    <property type="evidence" value="ECO:0007669"/>
    <property type="project" value="InterPro"/>
</dbReference>
<dbReference type="GO" id="GO:0008061">
    <property type="term" value="F:chitin binding"/>
    <property type="evidence" value="ECO:0007669"/>
    <property type="project" value="InterPro"/>
</dbReference>
<dbReference type="InterPro" id="IPR036508">
    <property type="entry name" value="Chitin-bd_dom_sf"/>
</dbReference>
<name>A0AAD7ZQL3_DIPPU</name>
<feature type="transmembrane region" description="Helical" evidence="2">
    <location>
        <begin position="12"/>
        <end position="30"/>
    </location>
</feature>
<dbReference type="InterPro" id="IPR002557">
    <property type="entry name" value="Chitin-bd_dom"/>
</dbReference>
<feature type="domain" description="Chitin-binding type-2" evidence="3">
    <location>
        <begin position="53"/>
        <end position="111"/>
    </location>
</feature>
<feature type="compositionally biased region" description="Basic and acidic residues" evidence="1">
    <location>
        <begin position="293"/>
        <end position="308"/>
    </location>
</feature>
<gene>
    <name evidence="4" type="ORF">L9F63_020605</name>
</gene>
<evidence type="ECO:0000259" key="3">
    <source>
        <dbReference type="PROSITE" id="PS50940"/>
    </source>
</evidence>
<feature type="compositionally biased region" description="Polar residues" evidence="1">
    <location>
        <begin position="279"/>
        <end position="292"/>
    </location>
</feature>
<keyword evidence="2" id="KW-1133">Transmembrane helix</keyword>
<keyword evidence="2" id="KW-0472">Membrane</keyword>
<feature type="region of interest" description="Disordered" evidence="1">
    <location>
        <begin position="208"/>
        <end position="312"/>
    </location>
</feature>
<dbReference type="AlphaFoldDB" id="A0AAD7ZQL3"/>
<dbReference type="Proteomes" id="UP001233999">
    <property type="component" value="Unassembled WGS sequence"/>
</dbReference>
<dbReference type="SUPFAM" id="SSF57625">
    <property type="entry name" value="Invertebrate chitin-binding proteins"/>
    <property type="match status" value="1"/>
</dbReference>
<keyword evidence="5" id="KW-1185">Reference proteome</keyword>
<feature type="compositionally biased region" description="Low complexity" evidence="1">
    <location>
        <begin position="212"/>
        <end position="222"/>
    </location>
</feature>
<dbReference type="Gene3D" id="2.170.140.10">
    <property type="entry name" value="Chitin binding domain"/>
    <property type="match status" value="1"/>
</dbReference>
<proteinExistence type="predicted"/>
<sequence length="496" mass="56281">VDAVASRCQPHGLGVMLLLILCLVLVQGTLQQPQTQEISSHHGGLTPAEYQTAFSCEGRVAGYYADIESGCQLYHLCDVDGRRSTHSCPNATLFQQRMMICDHWYMVDCNKSVHDYNANLLIGQRDKPFLGNGHIHPREPVKSFSAHHNPGTLQQPNWFPTVGGRPGRVPENANIIPQQVSSIHFTYTPPPANVEINPPAQKETKYKNINADQDSSRQSTSRSEQKITLVPVPQYRQKLSRDNEFNNSIPETPTLRPRTSTHQQTLSQSQRQGRHRNLNTRTNVDNSRQSNPTHRDRGVAPHHERRLPDAYTNNPFFQSLINRSTAQQHNASEPKHQEKPVKLEDIANVRVSNIQTVKVFENHDIQNISPNSRDQKSFDSYSNNPFLQPSAHEARIPPDKYNIGENEEDLNNVLELHILDPRHMFYIPQSKNHETGKRNSTVLFISVPTPLHNNSHGIMHFRNDVRIPLKGTNPECPRCHPAFLNPGKCQPCVIIR</sequence>
<evidence type="ECO:0000256" key="1">
    <source>
        <dbReference type="SAM" id="MobiDB-lite"/>
    </source>
</evidence>
<keyword evidence="2" id="KW-0812">Transmembrane</keyword>
<reference evidence="4" key="2">
    <citation type="submission" date="2023-05" db="EMBL/GenBank/DDBJ databases">
        <authorList>
            <person name="Fouks B."/>
        </authorList>
    </citation>
    <scope>NUCLEOTIDE SEQUENCE</scope>
    <source>
        <strain evidence="4">Stay&amp;Tobe</strain>
        <tissue evidence="4">Testes</tissue>
    </source>
</reference>
<dbReference type="EMBL" id="JASPKZ010007315">
    <property type="protein sequence ID" value="KAJ9585050.1"/>
    <property type="molecule type" value="Genomic_DNA"/>
</dbReference>